<dbReference type="PROSITE" id="PS51186">
    <property type="entry name" value="GNAT"/>
    <property type="match status" value="1"/>
</dbReference>
<evidence type="ECO:0000313" key="3">
    <source>
        <dbReference type="Proteomes" id="UP000214688"/>
    </source>
</evidence>
<organism evidence="2 3">
    <name type="scientific">Tumebacillus algifaecis</name>
    <dbReference type="NCBI Taxonomy" id="1214604"/>
    <lineage>
        <taxon>Bacteria</taxon>
        <taxon>Bacillati</taxon>
        <taxon>Bacillota</taxon>
        <taxon>Bacilli</taxon>
        <taxon>Bacillales</taxon>
        <taxon>Alicyclobacillaceae</taxon>
        <taxon>Tumebacillus</taxon>
    </lineage>
</organism>
<dbReference type="InterPro" id="IPR000182">
    <property type="entry name" value="GNAT_dom"/>
</dbReference>
<evidence type="ECO:0000313" key="2">
    <source>
        <dbReference type="EMBL" id="ASS74815.1"/>
    </source>
</evidence>
<dbReference type="PANTHER" id="PTHR43415">
    <property type="entry name" value="SPERMIDINE N(1)-ACETYLTRANSFERASE"/>
    <property type="match status" value="1"/>
</dbReference>
<dbReference type="GO" id="GO:0016747">
    <property type="term" value="F:acyltransferase activity, transferring groups other than amino-acyl groups"/>
    <property type="evidence" value="ECO:0007669"/>
    <property type="project" value="InterPro"/>
</dbReference>
<proteinExistence type="predicted"/>
<dbReference type="InterPro" id="IPR016181">
    <property type="entry name" value="Acyl_CoA_acyltransferase"/>
</dbReference>
<feature type="domain" description="N-acetyltransferase" evidence="1">
    <location>
        <begin position="37"/>
        <end position="205"/>
    </location>
</feature>
<reference evidence="2 3" key="1">
    <citation type="journal article" date="2015" name="Int. J. Syst. Evol. Microbiol.">
        <title>Tumebacillus algifaecis sp. nov., isolated from decomposing algal scum.</title>
        <authorList>
            <person name="Wu Y.F."/>
            <person name="Zhang B."/>
            <person name="Xing P."/>
            <person name="Wu Q.L."/>
            <person name="Liu S.J."/>
        </authorList>
    </citation>
    <scope>NUCLEOTIDE SEQUENCE [LARGE SCALE GENOMIC DNA]</scope>
    <source>
        <strain evidence="2 3">THMBR28</strain>
    </source>
</reference>
<name>A0A223CZZ5_9BACL</name>
<dbReference type="PANTHER" id="PTHR43415:SF3">
    <property type="entry name" value="GNAT-FAMILY ACETYLTRANSFERASE"/>
    <property type="match status" value="1"/>
</dbReference>
<sequence>MCSLGLVLARTGLSFDKAWGGWIPYKGYFERGMCQMVTLRPVEMQDVDTLYRFRMDEEVMFWASGGFAEAMHTRGQIEEMVKAQTSGDSGRVFVIEAIKNGEPVVIGQISFRDYNRINRNVTIGMLIGDRDFWGRGYGTDALEQFVRMLFTRYAAHRISMDTFVDNKRAIRCYEKCGFAVEGVRREAMWTMNGHRDQVMMGLLRADWLKRQEDKPYYLES</sequence>
<dbReference type="Pfam" id="PF13302">
    <property type="entry name" value="Acetyltransf_3"/>
    <property type="match status" value="1"/>
</dbReference>
<dbReference type="KEGG" id="tab:CIG75_07370"/>
<dbReference type="Gene3D" id="3.40.630.30">
    <property type="match status" value="1"/>
</dbReference>
<accession>A0A223CZZ5</accession>
<dbReference type="EMBL" id="CP022657">
    <property type="protein sequence ID" value="ASS74815.1"/>
    <property type="molecule type" value="Genomic_DNA"/>
</dbReference>
<evidence type="ECO:0000259" key="1">
    <source>
        <dbReference type="PROSITE" id="PS51186"/>
    </source>
</evidence>
<dbReference type="AlphaFoldDB" id="A0A223CZZ5"/>
<keyword evidence="3" id="KW-1185">Reference proteome</keyword>
<gene>
    <name evidence="2" type="ORF">CIG75_07370</name>
</gene>
<dbReference type="Proteomes" id="UP000214688">
    <property type="component" value="Chromosome"/>
</dbReference>
<dbReference type="SUPFAM" id="SSF55729">
    <property type="entry name" value="Acyl-CoA N-acyltransferases (Nat)"/>
    <property type="match status" value="1"/>
</dbReference>
<protein>
    <recommendedName>
        <fullName evidence="1">N-acetyltransferase domain-containing protein</fullName>
    </recommendedName>
</protein>